<dbReference type="Pfam" id="PF07258">
    <property type="entry name" value="COMM_domain"/>
    <property type="match status" value="1"/>
</dbReference>
<dbReference type="Proteomes" id="UP000076078">
    <property type="component" value="Unassembled WGS sequence"/>
</dbReference>
<evidence type="ECO:0000256" key="3">
    <source>
        <dbReference type="ARBA" id="ARBA00093468"/>
    </source>
</evidence>
<sequence>MNKINNFNLGKLIDFQWKLGVAVSNSYTKELNTPFISVFLKVLDSNNQIESHSFELTVPEFQNFAQQFKDMSSLMESL</sequence>
<dbReference type="PROSITE" id="PS51269">
    <property type="entry name" value="COMM"/>
    <property type="match status" value="1"/>
</dbReference>
<evidence type="ECO:0000256" key="2">
    <source>
        <dbReference type="ARBA" id="ARBA00093300"/>
    </source>
</evidence>
<comment type="caution">
    <text evidence="5">The sequence shown here is derived from an EMBL/GenBank/DDBJ whole genome shotgun (WGS) entry which is preliminary data.</text>
</comment>
<evidence type="ECO:0000313" key="5">
    <source>
        <dbReference type="EMBL" id="KYR00342.1"/>
    </source>
</evidence>
<dbReference type="EMBL" id="LODT01000015">
    <property type="protein sequence ID" value="KYR00342.1"/>
    <property type="molecule type" value="Genomic_DNA"/>
</dbReference>
<comment type="similarity">
    <text evidence="3">Belongs to the COMM domain-containing protein 6 family.</text>
</comment>
<dbReference type="STRING" id="361077.A0A152A259"/>
<feature type="domain" description="COMM" evidence="4">
    <location>
        <begin position="11"/>
        <end position="78"/>
    </location>
</feature>
<gene>
    <name evidence="5" type="ORF">DLAC_03086</name>
</gene>
<dbReference type="OrthoDB" id="10251827at2759"/>
<comment type="function">
    <text evidence="2">Scaffold protein in the commander complex that is essential for endosomal recycling of transmembrane cargos; the commander complex is composed of the CCC subcomplex and the retriever subcomplex.</text>
</comment>
<dbReference type="PANTHER" id="PTHR16231">
    <property type="entry name" value="COMM DOMAIN-CONTAINING PROTEIN 4-8 FAMILY MEMBER"/>
    <property type="match status" value="1"/>
</dbReference>
<evidence type="ECO:0000313" key="6">
    <source>
        <dbReference type="Proteomes" id="UP000076078"/>
    </source>
</evidence>
<reference evidence="5 6" key="1">
    <citation type="submission" date="2015-12" db="EMBL/GenBank/DDBJ databases">
        <title>Dictyostelia acquired genes for synthesis and detection of signals that induce cell-type specialization by lateral gene transfer from prokaryotes.</title>
        <authorList>
            <person name="Gloeckner G."/>
            <person name="Schaap P."/>
        </authorList>
    </citation>
    <scope>NUCLEOTIDE SEQUENCE [LARGE SCALE GENOMIC DNA]</scope>
    <source>
        <strain evidence="5 6">TK</strain>
    </source>
</reference>
<dbReference type="PANTHER" id="PTHR16231:SF5">
    <property type="entry name" value="COMM DOMAIN-CONTAINING PROTEIN 6"/>
    <property type="match status" value="1"/>
</dbReference>
<dbReference type="InParanoid" id="A0A152A259"/>
<keyword evidence="6" id="KW-1185">Reference proteome</keyword>
<dbReference type="InterPro" id="IPR047155">
    <property type="entry name" value="COMMD4/6/7/8"/>
</dbReference>
<evidence type="ECO:0000259" key="4">
    <source>
        <dbReference type="PROSITE" id="PS51269"/>
    </source>
</evidence>
<dbReference type="FunCoup" id="A0A152A259">
    <property type="interactions" value="2"/>
</dbReference>
<dbReference type="InterPro" id="IPR017920">
    <property type="entry name" value="COMM"/>
</dbReference>
<evidence type="ECO:0000256" key="1">
    <source>
        <dbReference type="ARBA" id="ARBA00039908"/>
    </source>
</evidence>
<accession>A0A152A259</accession>
<dbReference type="OMA" id="KLVDFQW"/>
<dbReference type="AlphaFoldDB" id="A0A152A259"/>
<organism evidence="5 6">
    <name type="scientific">Tieghemostelium lacteum</name>
    <name type="common">Slime mold</name>
    <name type="synonym">Dictyostelium lacteum</name>
    <dbReference type="NCBI Taxonomy" id="361077"/>
    <lineage>
        <taxon>Eukaryota</taxon>
        <taxon>Amoebozoa</taxon>
        <taxon>Evosea</taxon>
        <taxon>Eumycetozoa</taxon>
        <taxon>Dictyostelia</taxon>
        <taxon>Dictyosteliales</taxon>
        <taxon>Raperosteliaceae</taxon>
        <taxon>Tieghemostelium</taxon>
    </lineage>
</organism>
<name>A0A152A259_TIELA</name>
<protein>
    <recommendedName>
        <fullName evidence="1">COMM domain-containing protein 6</fullName>
    </recommendedName>
</protein>
<proteinExistence type="inferred from homology"/>